<dbReference type="Gene3D" id="3.40.50.720">
    <property type="entry name" value="NAD(P)-binding Rossmann-like Domain"/>
    <property type="match status" value="1"/>
</dbReference>
<dbReference type="Pfam" id="PF13460">
    <property type="entry name" value="NAD_binding_10"/>
    <property type="match status" value="1"/>
</dbReference>
<accession>A0ABU2WT43</accession>
<dbReference type="EMBL" id="JAVRFL010000008">
    <property type="protein sequence ID" value="MDT0529093.1"/>
    <property type="molecule type" value="Genomic_DNA"/>
</dbReference>
<dbReference type="RefSeq" id="WP_311411267.1">
    <property type="nucleotide sequence ID" value="NZ_JAVRFL010000008.1"/>
</dbReference>
<protein>
    <submittedName>
        <fullName evidence="2">NAD(P)H-binding protein</fullName>
    </submittedName>
</protein>
<dbReference type="SUPFAM" id="SSF51735">
    <property type="entry name" value="NAD(P)-binding Rossmann-fold domains"/>
    <property type="match status" value="1"/>
</dbReference>
<reference evidence="2" key="1">
    <citation type="submission" date="2023-09" db="EMBL/GenBank/DDBJ databases">
        <title>30 novel species of actinomycetes from the DSMZ collection.</title>
        <authorList>
            <person name="Nouioui I."/>
        </authorList>
    </citation>
    <scope>NUCLEOTIDE SEQUENCE</scope>
    <source>
        <strain evidence="2">DSM 115977</strain>
    </source>
</reference>
<gene>
    <name evidence="2" type="ORF">RM555_08805</name>
</gene>
<evidence type="ECO:0000313" key="2">
    <source>
        <dbReference type="EMBL" id="MDT0529093.1"/>
    </source>
</evidence>
<dbReference type="PANTHER" id="PTHR43162:SF1">
    <property type="entry name" value="PRESTALK A DIFFERENTIATION PROTEIN A"/>
    <property type="match status" value="1"/>
</dbReference>
<dbReference type="Gene3D" id="3.90.25.10">
    <property type="entry name" value="UDP-galactose 4-epimerase, domain 1"/>
    <property type="match status" value="1"/>
</dbReference>
<sequence>MIAVMGATGNTGRKVTELLLEAGEEVRALGRSPERLAELAALGAATAVGDARDADHLASAFAGADAVYTLTAFDPTLPDYHADQDRRGEAIVSAIRKSGVRRVVALSSIGAELTGGNGFIASLHRQEQRLRTLDGVDVLLLRPGAFFEGFHSALETIRHEGVVADSVAPDAKVPMVATADVAVAAAGALRERNWSGVVVRELIGPRDLTYAEVATAIGTAIGRPDLRYVQLPDEEMAAILTGTAGFSPDFAALFVEFNQALSAGRLRPVEGRNEGNTTATRFEEFAATLR</sequence>
<dbReference type="Proteomes" id="UP001180973">
    <property type="component" value="Unassembled WGS sequence"/>
</dbReference>
<dbReference type="InterPro" id="IPR016040">
    <property type="entry name" value="NAD(P)-bd_dom"/>
</dbReference>
<organism evidence="2 3">
    <name type="scientific">Micromonospora reichwaldensis</name>
    <dbReference type="NCBI Taxonomy" id="3075516"/>
    <lineage>
        <taxon>Bacteria</taxon>
        <taxon>Bacillati</taxon>
        <taxon>Actinomycetota</taxon>
        <taxon>Actinomycetes</taxon>
        <taxon>Micromonosporales</taxon>
        <taxon>Micromonosporaceae</taxon>
        <taxon>Micromonospora</taxon>
    </lineage>
</organism>
<dbReference type="InterPro" id="IPR051604">
    <property type="entry name" value="Ergot_Alk_Oxidoreductase"/>
</dbReference>
<comment type="caution">
    <text evidence="2">The sequence shown here is derived from an EMBL/GenBank/DDBJ whole genome shotgun (WGS) entry which is preliminary data.</text>
</comment>
<keyword evidence="3" id="KW-1185">Reference proteome</keyword>
<feature type="domain" description="NAD(P)-binding" evidence="1">
    <location>
        <begin position="6"/>
        <end position="187"/>
    </location>
</feature>
<name>A0ABU2WT43_9ACTN</name>
<evidence type="ECO:0000313" key="3">
    <source>
        <dbReference type="Proteomes" id="UP001180973"/>
    </source>
</evidence>
<dbReference type="PANTHER" id="PTHR43162">
    <property type="match status" value="1"/>
</dbReference>
<dbReference type="InterPro" id="IPR036291">
    <property type="entry name" value="NAD(P)-bd_dom_sf"/>
</dbReference>
<evidence type="ECO:0000259" key="1">
    <source>
        <dbReference type="Pfam" id="PF13460"/>
    </source>
</evidence>
<proteinExistence type="predicted"/>